<proteinExistence type="predicted"/>
<comment type="caution">
    <text evidence="2">The sequence shown here is derived from an EMBL/GenBank/DDBJ whole genome shotgun (WGS) entry which is preliminary data.</text>
</comment>
<dbReference type="OrthoDB" id="5470164at2"/>
<keyword evidence="1" id="KW-0732">Signal</keyword>
<evidence type="ECO:0000313" key="2">
    <source>
        <dbReference type="EMBL" id="EFI35137.1"/>
    </source>
</evidence>
<organism evidence="2 3">
    <name type="scientific">Desulfonatronospira thiodismutans ASO3-1</name>
    <dbReference type="NCBI Taxonomy" id="555779"/>
    <lineage>
        <taxon>Bacteria</taxon>
        <taxon>Pseudomonadati</taxon>
        <taxon>Thermodesulfobacteriota</taxon>
        <taxon>Desulfovibrionia</taxon>
        <taxon>Desulfovibrionales</taxon>
        <taxon>Desulfonatronovibrionaceae</taxon>
        <taxon>Desulfonatronospira</taxon>
    </lineage>
</organism>
<dbReference type="RefSeq" id="WP_008870451.1">
    <property type="nucleotide sequence ID" value="NZ_ACJN02000002.1"/>
</dbReference>
<feature type="signal peptide" evidence="1">
    <location>
        <begin position="1"/>
        <end position="19"/>
    </location>
</feature>
<dbReference type="eggNOG" id="ENOG50343SF">
    <property type="taxonomic scope" value="Bacteria"/>
</dbReference>
<protein>
    <recommendedName>
        <fullName evidence="4">Outer-membrane lipoprotein LolB</fullName>
    </recommendedName>
</protein>
<evidence type="ECO:0000313" key="3">
    <source>
        <dbReference type="Proteomes" id="UP000005496"/>
    </source>
</evidence>
<sequence>MKFYCGILCLLLSTFLVFSCAPKRIPVERPPEVVWQDFWEQSSSFQEDQEFYIQTSVNYSTPDQQRRVQAAIWGFAGYPVRMDISAGFGQTVSMWLEDELRWQAYNPGENTRYIHHDGSRGATLLGFPTPMGLRETSLVLLGDFQHLVPREYHRVESHENMWKYYFEDENITSVVLEQDGSLNMIKGDGWHVEFKGIEQENDLFYFSRLDMHLSEDKEAVIRIRSVDVDRTWDQEQMSLDPPDGTRTIFLH</sequence>
<dbReference type="EMBL" id="ACJN02000002">
    <property type="protein sequence ID" value="EFI35137.1"/>
    <property type="molecule type" value="Genomic_DNA"/>
</dbReference>
<dbReference type="PROSITE" id="PS51257">
    <property type="entry name" value="PROKAR_LIPOPROTEIN"/>
    <property type="match status" value="1"/>
</dbReference>
<name>D6SQW1_9BACT</name>
<reference evidence="2" key="1">
    <citation type="submission" date="2010-05" db="EMBL/GenBank/DDBJ databases">
        <title>The draft genome of Desulfonatronospira thiodismutans ASO3-1.</title>
        <authorList>
            <consortium name="US DOE Joint Genome Institute (JGI-PGF)"/>
            <person name="Lucas S."/>
            <person name="Copeland A."/>
            <person name="Lapidus A."/>
            <person name="Cheng J.-F."/>
            <person name="Bruce D."/>
            <person name="Goodwin L."/>
            <person name="Pitluck S."/>
            <person name="Chertkov O."/>
            <person name="Brettin T."/>
            <person name="Detter J.C."/>
            <person name="Han C."/>
            <person name="Land M.L."/>
            <person name="Hauser L."/>
            <person name="Kyrpides N."/>
            <person name="Mikhailova N."/>
            <person name="Muyzer G."/>
            <person name="Woyke T."/>
        </authorList>
    </citation>
    <scope>NUCLEOTIDE SEQUENCE [LARGE SCALE GENOMIC DNA]</scope>
    <source>
        <strain evidence="2">ASO3-1</strain>
    </source>
</reference>
<dbReference type="Proteomes" id="UP000005496">
    <property type="component" value="Unassembled WGS sequence"/>
</dbReference>
<evidence type="ECO:0000256" key="1">
    <source>
        <dbReference type="SAM" id="SignalP"/>
    </source>
</evidence>
<accession>D6SQW1</accession>
<feature type="chain" id="PRO_5003088162" description="Outer-membrane lipoprotein LolB" evidence="1">
    <location>
        <begin position="20"/>
        <end position="251"/>
    </location>
</feature>
<keyword evidence="3" id="KW-1185">Reference proteome</keyword>
<gene>
    <name evidence="2" type="ORF">Dthio_PD2532</name>
</gene>
<dbReference type="AlphaFoldDB" id="D6SQW1"/>
<evidence type="ECO:0008006" key="4">
    <source>
        <dbReference type="Google" id="ProtNLM"/>
    </source>
</evidence>